<protein>
    <submittedName>
        <fullName evidence="1">Uncharacterized protein</fullName>
    </submittedName>
</protein>
<dbReference type="EMBL" id="CP095074">
    <property type="protein sequence ID" value="UOQ91842.1"/>
    <property type="molecule type" value="Genomic_DNA"/>
</dbReference>
<evidence type="ECO:0000313" key="1">
    <source>
        <dbReference type="EMBL" id="UOQ91842.1"/>
    </source>
</evidence>
<organism evidence="1 2">
    <name type="scientific">Halobacillus shinanisalinarum</name>
    <dbReference type="NCBI Taxonomy" id="2932258"/>
    <lineage>
        <taxon>Bacteria</taxon>
        <taxon>Bacillati</taxon>
        <taxon>Bacillota</taxon>
        <taxon>Bacilli</taxon>
        <taxon>Bacillales</taxon>
        <taxon>Bacillaceae</taxon>
        <taxon>Halobacillus</taxon>
    </lineage>
</organism>
<proteinExistence type="predicted"/>
<gene>
    <name evidence="1" type="ORF">MUO14_15100</name>
</gene>
<sequence length="166" mass="19481">MKTATKQVVSYIPHLEQYLLNYESTLLADDALSSLDVVEQTFLKLAWFFENPEKENFNLECLYKHLENEWLEVALEVVNTFFKKDTYLIKHPTTSFVTEKDIYLNQSQFADFLTEHDVPFTRHKLNTYLSRGVFPNPDMVVAGAKYWHQQTCEQYLGTLDKQSSSH</sequence>
<dbReference type="Proteomes" id="UP000831880">
    <property type="component" value="Chromosome"/>
</dbReference>
<keyword evidence="2" id="KW-1185">Reference proteome</keyword>
<evidence type="ECO:0000313" key="2">
    <source>
        <dbReference type="Proteomes" id="UP000831880"/>
    </source>
</evidence>
<accession>A0ABY4GUJ8</accession>
<reference evidence="1 2" key="1">
    <citation type="submission" date="2022-04" db="EMBL/GenBank/DDBJ databases">
        <title>Halobacillus sp. isolated from saltern.</title>
        <authorList>
            <person name="Won M."/>
            <person name="Lee C.-M."/>
            <person name="Woen H.-Y."/>
            <person name="Kwon S.-W."/>
        </authorList>
    </citation>
    <scope>NUCLEOTIDE SEQUENCE [LARGE SCALE GENOMIC DNA]</scope>
    <source>
        <strain evidence="1 2">SSTM10-2</strain>
    </source>
</reference>
<name>A0ABY4GUJ8_9BACI</name>
<dbReference type="RefSeq" id="WP_244751453.1">
    <property type="nucleotide sequence ID" value="NZ_CP095074.1"/>
</dbReference>